<dbReference type="Gene3D" id="3.40.50.12090">
    <property type="match status" value="2"/>
</dbReference>
<evidence type="ECO:0000256" key="4">
    <source>
        <dbReference type="ARBA" id="ARBA00022801"/>
    </source>
</evidence>
<dbReference type="RefSeq" id="WP_172146043.1">
    <property type="nucleotide sequence ID" value="NZ_JAAIIJ010000021.1"/>
</dbReference>
<dbReference type="Pfam" id="PF16403">
    <property type="entry name" value="Bact_surface_Ig-like"/>
    <property type="match status" value="1"/>
</dbReference>
<dbReference type="InterPro" id="IPR023828">
    <property type="entry name" value="Peptidase_S8_Ser-AS"/>
</dbReference>
<reference evidence="13 14" key="1">
    <citation type="submission" date="2020-02" db="EMBL/GenBank/DDBJ databases">
        <title>Characterization of phylogenetic diversity of novel bifidobacterial species isolated in Czech ZOOs.</title>
        <authorList>
            <person name="Lugli G.A."/>
            <person name="Vera N.B."/>
            <person name="Ventura M."/>
        </authorList>
    </citation>
    <scope>NUCLEOTIDE SEQUENCE [LARGE SCALE GENOMIC DNA]</scope>
    <source>
        <strain evidence="13 14">DSM 109963</strain>
    </source>
</reference>
<evidence type="ECO:0000256" key="6">
    <source>
        <dbReference type="PROSITE-ProRule" id="PRU01240"/>
    </source>
</evidence>
<evidence type="ECO:0000259" key="10">
    <source>
        <dbReference type="Pfam" id="PF00082"/>
    </source>
</evidence>
<keyword evidence="3 6" id="KW-0645">Protease</keyword>
<evidence type="ECO:0000259" key="12">
    <source>
        <dbReference type="Pfam" id="PF16403"/>
    </source>
</evidence>
<dbReference type="NCBIfam" id="TIGR02543">
    <property type="entry name" value="List_Bact_rpt"/>
    <property type="match status" value="1"/>
</dbReference>
<dbReference type="PROSITE" id="PS51892">
    <property type="entry name" value="SUBTILASE"/>
    <property type="match status" value="1"/>
</dbReference>
<feature type="compositionally biased region" description="Polar residues" evidence="8">
    <location>
        <begin position="245"/>
        <end position="260"/>
    </location>
</feature>
<evidence type="ECO:0000256" key="1">
    <source>
        <dbReference type="ARBA" id="ARBA00004196"/>
    </source>
</evidence>
<name>A0ABX1SXD9_9BIFI</name>
<comment type="similarity">
    <text evidence="2 6 7">Belongs to the peptidase S8 family.</text>
</comment>
<dbReference type="Proteomes" id="UP000553756">
    <property type="component" value="Unassembled WGS sequence"/>
</dbReference>
<feature type="chain" id="PRO_5046954503" evidence="9">
    <location>
        <begin position="34"/>
        <end position="2324"/>
    </location>
</feature>
<proteinExistence type="inferred from homology"/>
<dbReference type="InterPro" id="IPR013378">
    <property type="entry name" value="InlB-like_B-rpt"/>
</dbReference>
<dbReference type="InterPro" id="IPR042229">
    <property type="entry name" value="Listeria/Bacterioides_rpt_sf"/>
</dbReference>
<dbReference type="SUPFAM" id="SSF52743">
    <property type="entry name" value="Subtilisin-like"/>
    <property type="match status" value="1"/>
</dbReference>
<dbReference type="InterPro" id="IPR022038">
    <property type="entry name" value="Ig-like_bact"/>
</dbReference>
<gene>
    <name evidence="13" type="ORF">G1C94_1112</name>
</gene>
<dbReference type="InterPro" id="IPR051922">
    <property type="entry name" value="Bact_Sporulation_Assoc"/>
</dbReference>
<evidence type="ECO:0000256" key="3">
    <source>
        <dbReference type="ARBA" id="ARBA00022670"/>
    </source>
</evidence>
<feature type="region of interest" description="Disordered" evidence="8">
    <location>
        <begin position="243"/>
        <end position="270"/>
    </location>
</feature>
<dbReference type="Pfam" id="PF04122">
    <property type="entry name" value="CW_binding_2"/>
    <property type="match status" value="3"/>
</dbReference>
<feature type="active site" description="Charge relay system" evidence="6">
    <location>
        <position position="1329"/>
    </location>
</feature>
<keyword evidence="14" id="KW-1185">Reference proteome</keyword>
<keyword evidence="9" id="KW-0732">Signal</keyword>
<evidence type="ECO:0000256" key="9">
    <source>
        <dbReference type="SAM" id="SignalP"/>
    </source>
</evidence>
<organism evidence="13 14">
    <name type="scientific">Bifidobacterium panos</name>
    <dbReference type="NCBI Taxonomy" id="2675321"/>
    <lineage>
        <taxon>Bacteria</taxon>
        <taxon>Bacillati</taxon>
        <taxon>Actinomycetota</taxon>
        <taxon>Actinomycetes</taxon>
        <taxon>Bifidobacteriales</taxon>
        <taxon>Bifidobacteriaceae</taxon>
        <taxon>Bifidobacterium</taxon>
    </lineage>
</organism>
<dbReference type="Pfam" id="PF00082">
    <property type="entry name" value="Peptidase_S8"/>
    <property type="match status" value="1"/>
</dbReference>
<feature type="signal peptide" evidence="9">
    <location>
        <begin position="1"/>
        <end position="33"/>
    </location>
</feature>
<dbReference type="PROSITE" id="PS00138">
    <property type="entry name" value="SUBTILASE_SER"/>
    <property type="match status" value="1"/>
</dbReference>
<evidence type="ECO:0000256" key="7">
    <source>
        <dbReference type="RuleBase" id="RU003355"/>
    </source>
</evidence>
<evidence type="ECO:0000259" key="11">
    <source>
        <dbReference type="Pfam" id="PF07523"/>
    </source>
</evidence>
<dbReference type="PRINTS" id="PR00723">
    <property type="entry name" value="SUBTILISIN"/>
</dbReference>
<evidence type="ECO:0000256" key="8">
    <source>
        <dbReference type="SAM" id="MobiDB-lite"/>
    </source>
</evidence>
<comment type="caution">
    <text evidence="13">The sequence shown here is derived from an EMBL/GenBank/DDBJ whole genome shotgun (WGS) entry which is preliminary data.</text>
</comment>
<dbReference type="InterPro" id="IPR022398">
    <property type="entry name" value="Peptidase_S8_His-AS"/>
</dbReference>
<dbReference type="InterPro" id="IPR032179">
    <property type="entry name" value="Cry22Aa_Ig-like"/>
</dbReference>
<dbReference type="Pfam" id="PF09479">
    <property type="entry name" value="Flg_new"/>
    <property type="match status" value="8"/>
</dbReference>
<dbReference type="InterPro" id="IPR036852">
    <property type="entry name" value="Peptidase_S8/S53_dom_sf"/>
</dbReference>
<dbReference type="Pfam" id="PF07523">
    <property type="entry name" value="Big_3"/>
    <property type="match status" value="1"/>
</dbReference>
<keyword evidence="4 6" id="KW-0378">Hydrolase</keyword>
<feature type="domain" description="Ig-like" evidence="11">
    <location>
        <begin position="1046"/>
        <end position="1114"/>
    </location>
</feature>
<sequence length="2324" mass="246479">MNRVHKFLNVSFAAIVALAMCVALGFVAPGAHAAASDTANVKQALEYMKQLNELRAKTRTALSAKQIADANNVSESKIASDTADGKPVSALNVNWDVMGWAQKRADELAAQGSISHDGMANGRPSWCGKYNLTESSDYQSNTQSFGPEALALGYPDQEESHNPVSSWAEELQTGEQGYGHYLTEVSKLADVAGIGVAKVSSGSWKGATVTVLEIAYVGNNTDRGTNESVEDALKRYSTPAEHTVTFDSTNGSSVPSQTVQDGKCAAKPDDPTRDDYTFEGWYTSATGGTQYNFSNPVTSNLTLYAHWTAKPSTYTVKFQPNGGTGNMSDQVVDRNTATKLKANQFSKTGYRFDRWTTSDSTKGQYLDGATLSNEPVSGDVMNLTAQWTANTYSVKYDTNGGSGSIANQIFTYDKAQNLPTGSSLTYNGYKLVGWNTRSDGSGTNYSLGQSVSNLTSTNDETVTLYARWQPNAAATYSVSFSTNGGTPTSIDSQWVPEGEKATRPADPVREGYEFQGWFYWKNSEELKFDFDTPITSSLSLHARWKGISHSITYNANGGTGKMGVQHFEYGDSFSLKTNQFTNSGKTFTGWNTKANGSGQSYLANQYLNFYESSDDSAPYPSGDLTLYAQWRSATPVSVDIADAATEKGWWFVPRYPDYVTVRFSDGSTARAAASWTTENVSAAKLDELDWGQKAFVENGEVDGYPNLKARLRVTISDLTHPQVTDYAPIAAHKGDTSFSLTKDMKATDNKDGDVTSRIIVTNDGGFDINTVGTYNVSYSVSDAAGNTNSYISRTVRVVESNVPLVTVSFNANGGSGSMGSQVFASGVSQSLSSNKFTKEECTFTGWNTRKDGTGTAYNNYGSYAFSQNTTLYAQWKTQTYRVQFSSNGDTSYWSAANLPLHTAAKLAPSTPITRDGYHLESWNTQKDGTGTRYEVDQTVTDLPESDRNLYAQWEANTYTVQFKPNGGTGSMSDQTMTYAKVSVLADNTYTPPAGLSFVGWNTEANGSGTQYQPRQSVLSLATEGTVTLYAQYGSVTIEAIVVDTPPTTQKYNVGGKLNTSGLVVKARLSNGSVRTLSSGEYTVSSPSMATSGKKYATVKLRSDPSKTTTFAVYVGTNQPSVARASNVGDAYQAPANYVINLKQGVSSEDFARAKQGAKMLDSYLLMDYSQIDSFFVQSKDETFATDFAQWAVKNGIAVNSVAFTRSSSLYADELRTGDVEQGEIASAAAWDSSSMPDISATDSSSDPKSDMTQAWGIGAVQADKAHAVDVPLRPTLVGVIDSGIFGSNSDLTDQIDESQSVSCVVNGVPQQGTNSSTGKPLWWADDSTHGTHVAGTIAAANNGEGVDGVSPTSKVASIRVLRNNHTDTEQEVCGYMWAGQQHMDVTNASLGNYTPMYPNTSSLDAAAQEVLQRAVNYATSQGVVNVASAMNEDLDLDNLYQVQRNGLLQQDNTPPVFGPGESNAEDSSVFGQGQTASAGDSSLAAKISGDGVVIPAMLDGVISVSAVQKTKQYSYDSLSRASFSNYGVNSIDVAAPGVNITSTCYASLQGTCSMSGTSMAAPHAAGVAALLKAIHPDYTPSQIEALLKKHAKELYAQLSAPTDGKEYRGAGLVNAYAAVTEDQPRATVKTQYSTDGGTTWRDLANATIPGAAKIRVVADGPITSAQYSNDANNESVSKSGGFNEHVVFTFDVDYSNLKQTQTKKLQVNVQGRNKDVSNDDVIQTVSYSAGAVAVKTPTAKSGLVYNGKSQTGVNGATGYTLSGQTTGTNAGSYTATATLAKGYVWSDGSSGVKKITWSIAKAKPSYTVPSNLSGVQGGKLSSVKLPSGWAWKSPSTTLSKTGKQQYDAVYTPKDTGNYTTVAQKLTVNVTAKPAPAPVKVKAPTAKSGLVYNGKSQTGVNGATGYTLSGQTTGTNAGSYTATATLAKGYVWNDGSSGVKKITWSIAKAKPSYATPSNLSGVQGSKLSSVKLPSGWAWKSPSTTLSKTGKQQYDAVYTPGDTRNYTTVAQKLTVNVTAKSSSQPQLQRLAGSTRYDTMSRLVATAFPKTAGTVVVANGGNYPDALSASGLAGVLGAPIVLTDSGSLSDQAATQLKRLKPSRIVIAGGTSAVSSRVESQLRGYAKNVERQAGSTRYDTSYKLYARGGKSWGTTAIVATGANYADALSISSYAYAAKAPVFLCDPNTGLTSQQKSALKKFKRVVVVGGEQAVPSRLVKGLPGLVRLSGNTRYDTSVSIAKWVQNNGLGMNGVVYATGENFADALAAGPLAGRNKAAMLLVADPSSPTVSYSASYRGKVSKAYVAGGTSAVSTATANAIADKLNMKRP</sequence>
<feature type="compositionally biased region" description="Polar residues" evidence="8">
    <location>
        <begin position="1465"/>
        <end position="1475"/>
    </location>
</feature>
<dbReference type="InterPro" id="IPR007253">
    <property type="entry name" value="Cell_wall-bd_2"/>
</dbReference>
<comment type="subcellular location">
    <subcellularLocation>
        <location evidence="1">Cell envelope</location>
    </subcellularLocation>
</comment>
<dbReference type="Gene3D" id="2.60.40.10">
    <property type="entry name" value="Immunoglobulins"/>
    <property type="match status" value="1"/>
</dbReference>
<dbReference type="PANTHER" id="PTHR30032">
    <property type="entry name" value="N-ACETYLMURAMOYL-L-ALANINE AMIDASE-RELATED"/>
    <property type="match status" value="1"/>
</dbReference>
<evidence type="ECO:0000256" key="2">
    <source>
        <dbReference type="ARBA" id="ARBA00011073"/>
    </source>
</evidence>
<dbReference type="Gene3D" id="2.60.40.4270">
    <property type="entry name" value="Listeria-Bacteroides repeat domain"/>
    <property type="match status" value="8"/>
</dbReference>
<feature type="region of interest" description="Disordered" evidence="8">
    <location>
        <begin position="1450"/>
        <end position="1475"/>
    </location>
</feature>
<feature type="active site" description="Charge relay system" evidence="6">
    <location>
        <position position="1558"/>
    </location>
</feature>
<dbReference type="PROSITE" id="PS00137">
    <property type="entry name" value="SUBTILASE_HIS"/>
    <property type="match status" value="1"/>
</dbReference>
<dbReference type="InterPro" id="IPR000209">
    <property type="entry name" value="Peptidase_S8/S53_dom"/>
</dbReference>
<dbReference type="InterPro" id="IPR023827">
    <property type="entry name" value="Peptidase_S8_Asp-AS"/>
</dbReference>
<dbReference type="Gene3D" id="2.60.40.3630">
    <property type="match status" value="1"/>
</dbReference>
<dbReference type="InterPro" id="IPR013783">
    <property type="entry name" value="Ig-like_fold"/>
</dbReference>
<dbReference type="Gene3D" id="3.40.50.200">
    <property type="entry name" value="Peptidase S8/S53 domain"/>
    <property type="match status" value="1"/>
</dbReference>
<feature type="active site" description="Charge relay system" evidence="6">
    <location>
        <position position="1281"/>
    </location>
</feature>
<accession>A0ABX1SXD9</accession>
<dbReference type="PANTHER" id="PTHR30032:SF8">
    <property type="entry name" value="GERMINATION-SPECIFIC N-ACETYLMURAMOYL-L-ALANINE AMIDASE"/>
    <property type="match status" value="1"/>
</dbReference>
<feature type="domain" description="Pesticidal crystal protein Cry22Aa Ig-like" evidence="12">
    <location>
        <begin position="736"/>
        <end position="797"/>
    </location>
</feature>
<dbReference type="PROSITE" id="PS00136">
    <property type="entry name" value="SUBTILASE_ASP"/>
    <property type="match status" value="1"/>
</dbReference>
<dbReference type="EMBL" id="JAAIIJ010000021">
    <property type="protein sequence ID" value="NMN02490.1"/>
    <property type="molecule type" value="Genomic_DNA"/>
</dbReference>
<evidence type="ECO:0000256" key="5">
    <source>
        <dbReference type="ARBA" id="ARBA00022825"/>
    </source>
</evidence>
<keyword evidence="5 6" id="KW-0720">Serine protease</keyword>
<feature type="domain" description="Peptidase S8/S53" evidence="10">
    <location>
        <begin position="1275"/>
        <end position="1594"/>
    </location>
</feature>
<dbReference type="InterPro" id="IPR015500">
    <property type="entry name" value="Peptidase_S8_subtilisin-rel"/>
</dbReference>
<protein>
    <submittedName>
        <fullName evidence="13">Repeat protein</fullName>
    </submittedName>
</protein>
<evidence type="ECO:0000313" key="13">
    <source>
        <dbReference type="EMBL" id="NMN02490.1"/>
    </source>
</evidence>
<evidence type="ECO:0000313" key="14">
    <source>
        <dbReference type="Proteomes" id="UP000553756"/>
    </source>
</evidence>